<feature type="region of interest" description="Disordered" evidence="1">
    <location>
        <begin position="333"/>
        <end position="405"/>
    </location>
</feature>
<dbReference type="GO" id="GO:0106217">
    <property type="term" value="P:tRNA C3-cytosine methylation"/>
    <property type="evidence" value="ECO:0007669"/>
    <property type="project" value="TreeGrafter"/>
</dbReference>
<dbReference type="SUPFAM" id="SSF47323">
    <property type="entry name" value="Anticodon-binding domain of a subclass of class I aminoacyl-tRNA synthetases"/>
    <property type="match status" value="1"/>
</dbReference>
<gene>
    <name evidence="3" type="primary">DALRD3</name>
    <name evidence="3" type="ORF">GWK47_042113</name>
</gene>
<evidence type="ECO:0000259" key="2">
    <source>
        <dbReference type="SMART" id="SM00836"/>
    </source>
</evidence>
<organism evidence="3 4">
    <name type="scientific">Chionoecetes opilio</name>
    <name type="common">Atlantic snow crab</name>
    <name type="synonym">Cancer opilio</name>
    <dbReference type="NCBI Taxonomy" id="41210"/>
    <lineage>
        <taxon>Eukaryota</taxon>
        <taxon>Metazoa</taxon>
        <taxon>Ecdysozoa</taxon>
        <taxon>Arthropoda</taxon>
        <taxon>Crustacea</taxon>
        <taxon>Multicrustacea</taxon>
        <taxon>Malacostraca</taxon>
        <taxon>Eumalacostraca</taxon>
        <taxon>Eucarida</taxon>
        <taxon>Decapoda</taxon>
        <taxon>Pleocyemata</taxon>
        <taxon>Brachyura</taxon>
        <taxon>Eubrachyura</taxon>
        <taxon>Majoidea</taxon>
        <taxon>Majidae</taxon>
        <taxon>Chionoecetes</taxon>
    </lineage>
</organism>
<dbReference type="PANTHER" id="PTHR16043:SF1">
    <property type="entry name" value="DALR ANTICODON-BINDING DOMAIN-CONTAINING PROTEIN 3"/>
    <property type="match status" value="1"/>
</dbReference>
<dbReference type="InterPro" id="IPR037380">
    <property type="entry name" value="DALRD3"/>
</dbReference>
<comment type="caution">
    <text evidence="3">The sequence shown here is derived from an EMBL/GenBank/DDBJ whole genome shotgun (WGS) entry which is preliminary data.</text>
</comment>
<reference evidence="3" key="1">
    <citation type="submission" date="2020-07" db="EMBL/GenBank/DDBJ databases">
        <title>The High-quality genome of the commercially important snow crab, Chionoecetes opilio.</title>
        <authorList>
            <person name="Jeong J.-H."/>
            <person name="Ryu S."/>
        </authorList>
    </citation>
    <scope>NUCLEOTIDE SEQUENCE</scope>
    <source>
        <strain evidence="3">MADBK_172401_WGS</strain>
        <tissue evidence="3">Digestive gland</tissue>
    </source>
</reference>
<evidence type="ECO:0000256" key="1">
    <source>
        <dbReference type="SAM" id="MobiDB-lite"/>
    </source>
</evidence>
<dbReference type="GO" id="GO:0000049">
    <property type="term" value="F:tRNA binding"/>
    <property type="evidence" value="ECO:0007669"/>
    <property type="project" value="TreeGrafter"/>
</dbReference>
<keyword evidence="4" id="KW-1185">Reference proteome</keyword>
<dbReference type="OrthoDB" id="9990834at2759"/>
<feature type="compositionally biased region" description="Basic and acidic residues" evidence="1">
    <location>
        <begin position="201"/>
        <end position="216"/>
    </location>
</feature>
<protein>
    <submittedName>
        <fullName evidence="3">DALR anticodon-binding domain-containing protein 3</fullName>
    </submittedName>
</protein>
<dbReference type="PANTHER" id="PTHR16043">
    <property type="entry name" value="DALRD3 PROTEIN"/>
    <property type="match status" value="1"/>
</dbReference>
<dbReference type="GO" id="GO:0004814">
    <property type="term" value="F:arginine-tRNA ligase activity"/>
    <property type="evidence" value="ECO:0007669"/>
    <property type="project" value="InterPro"/>
</dbReference>
<evidence type="ECO:0000313" key="4">
    <source>
        <dbReference type="Proteomes" id="UP000770661"/>
    </source>
</evidence>
<feature type="region of interest" description="Disordered" evidence="1">
    <location>
        <begin position="192"/>
        <end position="227"/>
    </location>
</feature>
<dbReference type="InterPro" id="IPR009080">
    <property type="entry name" value="tRNAsynth_Ia_anticodon-bd"/>
</dbReference>
<dbReference type="GO" id="GO:0005524">
    <property type="term" value="F:ATP binding"/>
    <property type="evidence" value="ECO:0007669"/>
    <property type="project" value="InterPro"/>
</dbReference>
<dbReference type="EMBL" id="JACEEZ010007827">
    <property type="protein sequence ID" value="KAG0723702.1"/>
    <property type="molecule type" value="Genomic_DNA"/>
</dbReference>
<feature type="compositionally biased region" description="Basic and acidic residues" evidence="1">
    <location>
        <begin position="338"/>
        <end position="349"/>
    </location>
</feature>
<evidence type="ECO:0000313" key="3">
    <source>
        <dbReference type="EMBL" id="KAG0723702.1"/>
    </source>
</evidence>
<proteinExistence type="predicted"/>
<dbReference type="InterPro" id="IPR008909">
    <property type="entry name" value="DALR_anticod-bd"/>
</dbReference>
<dbReference type="AlphaFoldDB" id="A0A8J4YAJ3"/>
<dbReference type="Gene3D" id="1.10.730.10">
    <property type="entry name" value="Isoleucyl-tRNA Synthetase, Domain 1"/>
    <property type="match status" value="1"/>
</dbReference>
<dbReference type="Pfam" id="PF05746">
    <property type="entry name" value="DALR_1"/>
    <property type="match status" value="1"/>
</dbReference>
<sequence>MLHAESTLLPARFSMMETSLASFVGSFLQCVTEGTPTQQQIDALMAVARRADFERLTKGDFVIPLNSPKLKEAANPTTPLGSFLLNPTQDNTKLIERALEGCKLPVAKIVVQSNMLRIHLDKAKVMQTFIPSIAKEGLRYGASQLLQQVPVTLSHCIAEKRSSSLKSMRGEKLTNHLAKILEHCGAKVSVREIHGTSPRTRKGEDLLTGDREECEPKGSNAVSLEPYDHPLEQNTQRNTSLAPKANNAVSLEPHDYPLEQKTQINTPLEQHYHPLEQNTQRNTPLEPFDHLLKQKTQGNTPLEPLDHSLEQKTQGNTPLEPLDHLLKQKTARNSPLEQHNHPLDQKTQREAPLTPPEQFVVNEKQSKEVNSEHRDSQAKQKQKKPCIETDFDVLSSRKQGRNDENRMMDKIESAVPDATEGKMCVVCVPENQCKSSETQTLQSRVSERKESLVKNEIREAENTSPGLNVSDEQKDKLVSGMEFVITDSMKGVQRGPWVYQYVGVVDAKTGKPWTGSVQDYCRILLEELKQTSKMRQKEEDDEWLAFLEEQVERCLTLHLLSPTHSNQLRVEVDGDTHNTKEVSFMLYNYARLCSIFDHFEQCVQEGDVAPLPPAEDVDFSLLRTDEEWDLVWVYLLRWPDIVEDMASGVLGRSRQPKTALVSRFLYSLGHRWSEYYGRHQVLCEGLHPHLLPLVYARLHLLRALATLMRTCFALLGVHSLPSQM</sequence>
<dbReference type="GO" id="GO:0006420">
    <property type="term" value="P:arginyl-tRNA aminoacylation"/>
    <property type="evidence" value="ECO:0007669"/>
    <property type="project" value="InterPro"/>
</dbReference>
<name>A0A8J4YAJ3_CHIOP</name>
<feature type="region of interest" description="Disordered" evidence="1">
    <location>
        <begin position="297"/>
        <end position="320"/>
    </location>
</feature>
<accession>A0A8J4YAJ3</accession>
<feature type="domain" description="DALR anticodon binding" evidence="2">
    <location>
        <begin position="585"/>
        <end position="724"/>
    </location>
</feature>
<dbReference type="Proteomes" id="UP000770661">
    <property type="component" value="Unassembled WGS sequence"/>
</dbReference>
<dbReference type="SMART" id="SM00836">
    <property type="entry name" value="DALR_1"/>
    <property type="match status" value="1"/>
</dbReference>
<feature type="compositionally biased region" description="Basic and acidic residues" evidence="1">
    <location>
        <begin position="364"/>
        <end position="378"/>
    </location>
</feature>